<comment type="caution">
    <text evidence="4">The sequence shown here is derived from an EMBL/GenBank/DDBJ whole genome shotgun (WGS) entry which is preliminary data.</text>
</comment>
<dbReference type="eggNOG" id="ENOG5032SQ9">
    <property type="taxonomic scope" value="Bacteria"/>
</dbReference>
<evidence type="ECO:0000313" key="4">
    <source>
        <dbReference type="EMBL" id="EKF74313.1"/>
    </source>
</evidence>
<feature type="compositionally biased region" description="Low complexity" evidence="1">
    <location>
        <begin position="27"/>
        <end position="37"/>
    </location>
</feature>
<dbReference type="InterPro" id="IPR021729">
    <property type="entry name" value="DUF3298"/>
</dbReference>
<dbReference type="Pfam" id="PF11738">
    <property type="entry name" value="DUF3298"/>
    <property type="match status" value="1"/>
</dbReference>
<gene>
    <name evidence="4" type="ORF">A11A3_08940</name>
</gene>
<dbReference type="InterPro" id="IPR037126">
    <property type="entry name" value="PdaC/RsiV-like_sf"/>
</dbReference>
<evidence type="ECO:0000256" key="1">
    <source>
        <dbReference type="SAM" id="MobiDB-lite"/>
    </source>
</evidence>
<dbReference type="PATRIC" id="fig|1177179.3.peg.1786"/>
<reference evidence="4 5" key="1">
    <citation type="journal article" date="2012" name="J. Bacteriol.">
        <title>Genome Sequence of the Alkane-Degrading Bacterium Alcanivorax hongdengensis Type Strain A-11-3.</title>
        <authorList>
            <person name="Lai Q."/>
            <person name="Shao Z."/>
        </authorList>
    </citation>
    <scope>NUCLEOTIDE SEQUENCE [LARGE SCALE GENOMIC DNA]</scope>
    <source>
        <strain evidence="4 5">A-11-3</strain>
    </source>
</reference>
<accession>L0WC09</accession>
<feature type="region of interest" description="Disordered" evidence="1">
    <location>
        <begin position="19"/>
        <end position="41"/>
    </location>
</feature>
<feature type="domain" description="DUF3298" evidence="3">
    <location>
        <begin position="173"/>
        <end position="248"/>
    </location>
</feature>
<organism evidence="4 5">
    <name type="scientific">Alcanivorax hongdengensis A-11-3</name>
    <dbReference type="NCBI Taxonomy" id="1177179"/>
    <lineage>
        <taxon>Bacteria</taxon>
        <taxon>Pseudomonadati</taxon>
        <taxon>Pseudomonadota</taxon>
        <taxon>Gammaproteobacteria</taxon>
        <taxon>Oceanospirillales</taxon>
        <taxon>Alcanivoracaceae</taxon>
        <taxon>Alcanivorax</taxon>
    </lineage>
</organism>
<dbReference type="RefSeq" id="WP_008928967.1">
    <property type="nucleotide sequence ID" value="NZ_AMRJ01000012.1"/>
</dbReference>
<sequence length="264" mass="28931">MRMTLVVLLALAALAGCDNSQDKPDTPGDTPQPTTVPAQLSTEQHRLDKTLSNCSGDYCPQVSIQWVTVDNQPDLNRALMAHLAGMLQNGEEEPSLSATPQQLAADFIQEAEKLPVADQQNWELTGSSTLLSRTGDLVTFALESYEFTGGAHGMPGIAYFHWDLANGKAAGLADLVEDGKVQAFWKLASQSHAQWLKQHKLDQTFQQSWPFTKTSNLYLGDEGVVLHYNVYQIAPYAMGQPQLVVPYSQLDGILKPEYMPKAPG</sequence>
<keyword evidence="2" id="KW-0732">Signal</keyword>
<dbReference type="Proteomes" id="UP000010164">
    <property type="component" value="Unassembled WGS sequence"/>
</dbReference>
<proteinExistence type="predicted"/>
<keyword evidence="5" id="KW-1185">Reference proteome</keyword>
<dbReference type="Gene3D" id="3.30.565.40">
    <property type="entry name" value="Fervidobacterium nodosum Rt17-B1 like"/>
    <property type="match status" value="1"/>
</dbReference>
<protein>
    <recommendedName>
        <fullName evidence="3">DUF3298 domain-containing protein</fullName>
    </recommendedName>
</protein>
<feature type="signal peptide" evidence="2">
    <location>
        <begin position="1"/>
        <end position="20"/>
    </location>
</feature>
<dbReference type="STRING" id="1177179.A11A3_08940"/>
<dbReference type="OrthoDB" id="8610451at2"/>
<evidence type="ECO:0000256" key="2">
    <source>
        <dbReference type="SAM" id="SignalP"/>
    </source>
</evidence>
<name>L0WC09_9GAMM</name>
<dbReference type="Gene3D" id="3.90.640.20">
    <property type="entry name" value="Heat-shock cognate protein, ATPase"/>
    <property type="match status" value="1"/>
</dbReference>
<feature type="chain" id="PRO_5003947851" description="DUF3298 domain-containing protein" evidence="2">
    <location>
        <begin position="21"/>
        <end position="264"/>
    </location>
</feature>
<evidence type="ECO:0000259" key="3">
    <source>
        <dbReference type="Pfam" id="PF11738"/>
    </source>
</evidence>
<evidence type="ECO:0000313" key="5">
    <source>
        <dbReference type="Proteomes" id="UP000010164"/>
    </source>
</evidence>
<dbReference type="PROSITE" id="PS51257">
    <property type="entry name" value="PROKAR_LIPOPROTEIN"/>
    <property type="match status" value="1"/>
</dbReference>
<dbReference type="EMBL" id="AMRJ01000012">
    <property type="protein sequence ID" value="EKF74313.1"/>
    <property type="molecule type" value="Genomic_DNA"/>
</dbReference>
<dbReference type="AlphaFoldDB" id="L0WC09"/>